<proteinExistence type="predicted"/>
<dbReference type="STRING" id="29422.Lbru_0250"/>
<keyword evidence="2" id="KW-1185">Reference proteome</keyword>
<evidence type="ECO:0000313" key="2">
    <source>
        <dbReference type="Proteomes" id="UP000054742"/>
    </source>
</evidence>
<dbReference type="PATRIC" id="fig|29422.6.peg.260"/>
<name>A0A0W0SUZ9_9GAMM</name>
<dbReference type="EMBL" id="LNXV01000003">
    <property type="protein sequence ID" value="KTC87021.1"/>
    <property type="molecule type" value="Genomic_DNA"/>
</dbReference>
<sequence>MLNRANFDDFNISEAEAKKFIQLGIKGELQFEVMNNQQSHYQVLNERQLNEILSNHPEKKEVRLTDGHYNPQRHNFDSFSYEQRINYENMWFDAVKFKAILGKYPHYLKNGVAPTQEDKLQTSPYFREFTKRASKAIQEYPEWKKNQRKIQVTGNFMEWLNERSANTREADVIKKILSDFYKELN</sequence>
<comment type="caution">
    <text evidence="1">The sequence shown here is derived from an EMBL/GenBank/DDBJ whole genome shotgun (WGS) entry which is preliminary data.</text>
</comment>
<dbReference type="Proteomes" id="UP000054742">
    <property type="component" value="Unassembled WGS sequence"/>
</dbReference>
<reference evidence="1 2" key="1">
    <citation type="submission" date="2015-11" db="EMBL/GenBank/DDBJ databases">
        <title>Genomic analysis of 38 Legionella species identifies large and diverse effector repertoires.</title>
        <authorList>
            <person name="Burstein D."/>
            <person name="Amaro F."/>
            <person name="Zusman T."/>
            <person name="Lifshitz Z."/>
            <person name="Cohen O."/>
            <person name="Gilbert J.A."/>
            <person name="Pupko T."/>
            <person name="Shuman H.A."/>
            <person name="Segal G."/>
        </authorList>
    </citation>
    <scope>NUCLEOTIDE SEQUENCE [LARGE SCALE GENOMIC DNA]</scope>
    <source>
        <strain evidence="1 2">ATCC 43878</strain>
    </source>
</reference>
<dbReference type="AlphaFoldDB" id="A0A0W0SUZ9"/>
<evidence type="ECO:0000313" key="1">
    <source>
        <dbReference type="EMBL" id="KTC87021.1"/>
    </source>
</evidence>
<gene>
    <name evidence="1" type="ORF">Lbru_0250</name>
</gene>
<accession>A0A0W0SUZ9</accession>
<organism evidence="1 2">
    <name type="scientific">Legionella brunensis</name>
    <dbReference type="NCBI Taxonomy" id="29422"/>
    <lineage>
        <taxon>Bacteria</taxon>
        <taxon>Pseudomonadati</taxon>
        <taxon>Pseudomonadota</taxon>
        <taxon>Gammaproteobacteria</taxon>
        <taxon>Legionellales</taxon>
        <taxon>Legionellaceae</taxon>
        <taxon>Legionella</taxon>
    </lineage>
</organism>
<protein>
    <submittedName>
        <fullName evidence="1">Uncharacterized protein</fullName>
    </submittedName>
</protein>
<dbReference type="RefSeq" id="WP_058440358.1">
    <property type="nucleotide sequence ID" value="NZ_CAAAHU010000001.1"/>
</dbReference>